<organism evidence="4 5">
    <name type="scientific">Anaerobutyricum hallii</name>
    <dbReference type="NCBI Taxonomy" id="39488"/>
    <lineage>
        <taxon>Bacteria</taxon>
        <taxon>Bacillati</taxon>
        <taxon>Bacillota</taxon>
        <taxon>Clostridia</taxon>
        <taxon>Lachnospirales</taxon>
        <taxon>Lachnospiraceae</taxon>
        <taxon>Anaerobutyricum</taxon>
    </lineage>
</organism>
<gene>
    <name evidence="4" type="primary">rpiA</name>
    <name evidence="4" type="ORF">DW068_06565</name>
    <name evidence="3" type="ORF">DW972_10730</name>
</gene>
<evidence type="ECO:0000313" key="5">
    <source>
        <dbReference type="Proteomes" id="UP000283497"/>
    </source>
</evidence>
<dbReference type="EC" id="5.3.1.6" evidence="2"/>
<dbReference type="InterPro" id="IPR004788">
    <property type="entry name" value="Ribose5P_isomerase_type_A"/>
</dbReference>
<name>A0A415G831_9FIRM</name>
<dbReference type="NCBIfam" id="TIGR00021">
    <property type="entry name" value="rpiA"/>
    <property type="match status" value="1"/>
</dbReference>
<dbReference type="SUPFAM" id="SSF100950">
    <property type="entry name" value="NagB/RpiA/CoA transferase-like"/>
    <property type="match status" value="1"/>
</dbReference>
<dbReference type="PANTHER" id="PTHR11934:SF0">
    <property type="entry name" value="RIBOSE-5-PHOSPHATE ISOMERASE"/>
    <property type="match status" value="1"/>
</dbReference>
<sequence>MTEKGDRIMNMKQLCAKEALKYIKDGMCIGLGGGSTIGYLAEYLAKEERKITVVTPSDDTAELCKNLGLMVLSLEMTAHINIAFDGCDELDKELNALKANGAIHTKEKIIASMAEKYVLLIDESKFYDTLPLKDSVTLEVIPQSRNYVQAQIEKLGGKAVMRKSGAKAGFVISDNGNYIMDTDFSNVAAFAGKPEELHQKLKQLTGVVETALFIDVVAFALRVCGDEVKVIEK</sequence>
<dbReference type="AlphaFoldDB" id="A0A415G831"/>
<dbReference type="InterPro" id="IPR037171">
    <property type="entry name" value="NagB/RpiA_transferase-like"/>
</dbReference>
<dbReference type="GO" id="GO:0004751">
    <property type="term" value="F:ribose-5-phosphate isomerase activity"/>
    <property type="evidence" value="ECO:0007669"/>
    <property type="project" value="UniProtKB-UniRule"/>
</dbReference>
<evidence type="ECO:0000313" key="4">
    <source>
        <dbReference type="EMBL" id="RHK39802.1"/>
    </source>
</evidence>
<dbReference type="GO" id="GO:0009052">
    <property type="term" value="P:pentose-phosphate shunt, non-oxidative branch"/>
    <property type="evidence" value="ECO:0007669"/>
    <property type="project" value="InterPro"/>
</dbReference>
<dbReference type="Pfam" id="PF06026">
    <property type="entry name" value="Rib_5-P_isom_A"/>
    <property type="match status" value="1"/>
</dbReference>
<comment type="caution">
    <text evidence="4">The sequence shown here is derived from an EMBL/GenBank/DDBJ whole genome shotgun (WGS) entry which is preliminary data.</text>
</comment>
<keyword evidence="1 4" id="KW-0413">Isomerase</keyword>
<dbReference type="Gene3D" id="3.40.50.1360">
    <property type="match status" value="1"/>
</dbReference>
<reference evidence="5 6" key="1">
    <citation type="submission" date="2018-08" db="EMBL/GenBank/DDBJ databases">
        <title>A genome reference for cultivated species of the human gut microbiota.</title>
        <authorList>
            <person name="Zou Y."/>
            <person name="Xue W."/>
            <person name="Luo G."/>
        </authorList>
    </citation>
    <scope>NUCLEOTIDE SEQUENCE [LARGE SCALE GENOMIC DNA]</scope>
    <source>
        <strain evidence="4 5">AF45-14BH</strain>
        <strain evidence="3 6">AM48-23BH</strain>
    </source>
</reference>
<evidence type="ECO:0000256" key="1">
    <source>
        <dbReference type="ARBA" id="ARBA00023235"/>
    </source>
</evidence>
<dbReference type="Proteomes" id="UP000286561">
    <property type="component" value="Unassembled WGS sequence"/>
</dbReference>
<dbReference type="Proteomes" id="UP000283497">
    <property type="component" value="Unassembled WGS sequence"/>
</dbReference>
<evidence type="ECO:0000313" key="6">
    <source>
        <dbReference type="Proteomes" id="UP000286561"/>
    </source>
</evidence>
<dbReference type="SUPFAM" id="SSF75445">
    <property type="entry name" value="D-ribose-5-phosphate isomerase (RpiA), lid domain"/>
    <property type="match status" value="1"/>
</dbReference>
<evidence type="ECO:0000256" key="2">
    <source>
        <dbReference type="NCBIfam" id="TIGR00021"/>
    </source>
</evidence>
<dbReference type="PANTHER" id="PTHR11934">
    <property type="entry name" value="RIBOSE-5-PHOSPHATE ISOMERASE"/>
    <property type="match status" value="1"/>
</dbReference>
<accession>A0A415G831</accession>
<dbReference type="GO" id="GO:0005829">
    <property type="term" value="C:cytosol"/>
    <property type="evidence" value="ECO:0007669"/>
    <property type="project" value="TreeGrafter"/>
</dbReference>
<proteinExistence type="predicted"/>
<protein>
    <recommendedName>
        <fullName evidence="2">Ribose 5-phosphate isomerase A</fullName>
        <ecNumber evidence="2">5.3.1.6</ecNumber>
    </recommendedName>
</protein>
<dbReference type="EMBL" id="QRNJ01000020">
    <property type="protein sequence ID" value="RHK39802.1"/>
    <property type="molecule type" value="Genomic_DNA"/>
</dbReference>
<dbReference type="GO" id="GO:0006014">
    <property type="term" value="P:D-ribose metabolic process"/>
    <property type="evidence" value="ECO:0007669"/>
    <property type="project" value="TreeGrafter"/>
</dbReference>
<dbReference type="Gene3D" id="3.30.70.260">
    <property type="match status" value="1"/>
</dbReference>
<dbReference type="EMBL" id="QSEP01000074">
    <property type="protein sequence ID" value="RGZ81164.1"/>
    <property type="molecule type" value="Genomic_DNA"/>
</dbReference>
<evidence type="ECO:0000313" key="3">
    <source>
        <dbReference type="EMBL" id="RGZ81164.1"/>
    </source>
</evidence>
<dbReference type="CDD" id="cd01398">
    <property type="entry name" value="RPI_A"/>
    <property type="match status" value="1"/>
</dbReference>
<dbReference type="SMART" id="SM01134">
    <property type="entry name" value="DeoRC"/>
    <property type="match status" value="1"/>
</dbReference>